<keyword evidence="6" id="KW-1185">Reference proteome</keyword>
<dbReference type="AlphaFoldDB" id="A0A3E5GIR8"/>
<evidence type="ECO:0000256" key="1">
    <source>
        <dbReference type="SAM" id="SignalP"/>
    </source>
</evidence>
<dbReference type="EMBL" id="QSVN01000002">
    <property type="protein sequence ID" value="RGO34627.1"/>
    <property type="molecule type" value="Genomic_DNA"/>
</dbReference>
<evidence type="ECO:0000313" key="3">
    <source>
        <dbReference type="EMBL" id="RHG11465.1"/>
    </source>
</evidence>
<feature type="signal peptide" evidence="1">
    <location>
        <begin position="1"/>
        <end position="28"/>
    </location>
</feature>
<evidence type="ECO:0000313" key="2">
    <source>
        <dbReference type="EMBL" id="RGO34627.1"/>
    </source>
</evidence>
<dbReference type="GeneID" id="93136765"/>
<dbReference type="Proteomes" id="UP000284095">
    <property type="component" value="Unassembled WGS sequence"/>
</dbReference>
<proteinExistence type="predicted"/>
<dbReference type="RefSeq" id="WP_049940502.1">
    <property type="nucleotide sequence ID" value="NZ_CABMEZ010000002.1"/>
</dbReference>
<reference evidence="5 6" key="1">
    <citation type="submission" date="2018-08" db="EMBL/GenBank/DDBJ databases">
        <title>A genome reference for cultivated species of the human gut microbiota.</title>
        <authorList>
            <person name="Zou Y."/>
            <person name="Xue W."/>
            <person name="Luo G."/>
        </authorList>
    </citation>
    <scope>NUCLEOTIDE SEQUENCE [LARGE SCALE GENOMIC DNA]</scope>
    <source>
        <strain evidence="4 6">AM22-22</strain>
        <strain evidence="3 7">AM23-13</strain>
        <strain evidence="2 5">OM02-16</strain>
    </source>
</reference>
<dbReference type="EMBL" id="QRIC01000001">
    <property type="protein sequence ID" value="RHG28695.1"/>
    <property type="molecule type" value="Genomic_DNA"/>
</dbReference>
<accession>A0A3E5GIR8</accession>
<evidence type="ECO:0000313" key="7">
    <source>
        <dbReference type="Proteomes" id="UP000284112"/>
    </source>
</evidence>
<comment type="caution">
    <text evidence="2">The sequence shown here is derived from an EMBL/GenBank/DDBJ whole genome shotgun (WGS) entry which is preliminary data.</text>
</comment>
<keyword evidence="1" id="KW-0732">Signal</keyword>
<evidence type="ECO:0000313" key="4">
    <source>
        <dbReference type="EMBL" id="RHG28695.1"/>
    </source>
</evidence>
<feature type="chain" id="PRO_5041810650" evidence="1">
    <location>
        <begin position="29"/>
        <end position="86"/>
    </location>
</feature>
<gene>
    <name evidence="4" type="ORF">DW265_00180</name>
    <name evidence="3" type="ORF">DW641_01095</name>
    <name evidence="2" type="ORF">DXB16_03840</name>
</gene>
<dbReference type="EMBL" id="QRHW01000001">
    <property type="protein sequence ID" value="RHG11465.1"/>
    <property type="molecule type" value="Genomic_DNA"/>
</dbReference>
<dbReference type="Proteomes" id="UP000261285">
    <property type="component" value="Unassembled WGS sequence"/>
</dbReference>
<evidence type="ECO:0000313" key="5">
    <source>
        <dbReference type="Proteomes" id="UP000261285"/>
    </source>
</evidence>
<evidence type="ECO:0000313" key="6">
    <source>
        <dbReference type="Proteomes" id="UP000284095"/>
    </source>
</evidence>
<organism evidence="2 5">
    <name type="scientific">Dorea longicatena</name>
    <dbReference type="NCBI Taxonomy" id="88431"/>
    <lineage>
        <taxon>Bacteria</taxon>
        <taxon>Bacillati</taxon>
        <taxon>Bacillota</taxon>
        <taxon>Clostridia</taxon>
        <taxon>Lachnospirales</taxon>
        <taxon>Lachnospiraceae</taxon>
        <taxon>Dorea</taxon>
    </lineage>
</organism>
<name>A0A3E5GIR8_9FIRM</name>
<dbReference type="Proteomes" id="UP000284112">
    <property type="component" value="Unassembled WGS sequence"/>
</dbReference>
<protein>
    <submittedName>
        <fullName evidence="2">Uncharacterized protein</fullName>
    </submittedName>
</protein>
<sequence length="86" mass="9703">MKTTKTLFITLICSFIFSLTTPSSIAFANHTLITSNVYAASTDATPPEISPASHTIVWKYKTLNGVLYKCRYNQTTRKWIGKWIKA</sequence>